<dbReference type="InterPro" id="IPR002933">
    <property type="entry name" value="Peptidase_M20"/>
</dbReference>
<dbReference type="AlphaFoldDB" id="A0AAP6XPI7"/>
<keyword evidence="2" id="KW-0479">Metal-binding</keyword>
<keyword evidence="2" id="KW-0464">Manganese</keyword>
<dbReference type="InterPro" id="IPR036264">
    <property type="entry name" value="Bact_exopeptidase_dim_dom"/>
</dbReference>
<dbReference type="SUPFAM" id="SSF53187">
    <property type="entry name" value="Zn-dependent exopeptidases"/>
    <property type="match status" value="1"/>
</dbReference>
<dbReference type="Pfam" id="PF01546">
    <property type="entry name" value="Peptidase_M20"/>
    <property type="match status" value="1"/>
</dbReference>
<feature type="binding site" evidence="2">
    <location>
        <position position="174"/>
    </location>
    <ligand>
        <name>Mn(2+)</name>
        <dbReference type="ChEBI" id="CHEBI:29035"/>
        <label>2</label>
    </ligand>
</feature>
<dbReference type="InterPro" id="IPR017439">
    <property type="entry name" value="Amidohydrolase"/>
</dbReference>
<feature type="domain" description="Peptidase M20 dimerisation" evidence="3">
    <location>
        <begin position="199"/>
        <end position="290"/>
    </location>
</feature>
<evidence type="ECO:0000256" key="2">
    <source>
        <dbReference type="PIRSR" id="PIRSR005962-1"/>
    </source>
</evidence>
<feature type="binding site" evidence="2">
    <location>
        <position position="375"/>
    </location>
    <ligand>
        <name>Mn(2+)</name>
        <dbReference type="ChEBI" id="CHEBI:29035"/>
        <label>2</label>
    </ligand>
</feature>
<proteinExistence type="predicted"/>
<dbReference type="PIRSF" id="PIRSF005962">
    <property type="entry name" value="Pept_M20D_amidohydro"/>
    <property type="match status" value="1"/>
</dbReference>
<protein>
    <submittedName>
        <fullName evidence="4">Amidohydrolase</fullName>
    </submittedName>
</protein>
<evidence type="ECO:0000313" key="5">
    <source>
        <dbReference type="Proteomes" id="UP000591626"/>
    </source>
</evidence>
<reference evidence="4 5" key="1">
    <citation type="submission" date="2020-03" db="EMBL/GenBank/DDBJ databases">
        <title>Draft genome sequences of bacterial isolates from the female urobiome.</title>
        <authorList>
            <person name="Miller-Ensminger T."/>
            <person name="Wolfe A.J."/>
            <person name="Putonti C."/>
        </authorList>
    </citation>
    <scope>NUCLEOTIDE SEQUENCE [LARGE SCALE GENOMIC DNA]</scope>
    <source>
        <strain evidence="4 5">UMB8490</strain>
    </source>
</reference>
<feature type="binding site" evidence="2">
    <location>
        <position position="147"/>
    </location>
    <ligand>
        <name>Mn(2+)</name>
        <dbReference type="ChEBI" id="CHEBI:29035"/>
        <label>2</label>
    </ligand>
</feature>
<dbReference type="FunFam" id="3.30.70.360:FF:000001">
    <property type="entry name" value="N-acetyldiaminopimelate deacetylase"/>
    <property type="match status" value="1"/>
</dbReference>
<dbReference type="GO" id="GO:0050118">
    <property type="term" value="F:N-acetyldiaminopimelate deacetylase activity"/>
    <property type="evidence" value="ECO:0007669"/>
    <property type="project" value="UniProtKB-ARBA"/>
</dbReference>
<organism evidence="4 5">
    <name type="scientific">Corynebacterium coyleae</name>
    <dbReference type="NCBI Taxonomy" id="53374"/>
    <lineage>
        <taxon>Bacteria</taxon>
        <taxon>Bacillati</taxon>
        <taxon>Actinomycetota</taxon>
        <taxon>Actinomycetes</taxon>
        <taxon>Mycobacteriales</taxon>
        <taxon>Corynebacteriaceae</taxon>
        <taxon>Corynebacterium</taxon>
    </lineage>
</organism>
<name>A0AAP6XPI7_9CORY</name>
<evidence type="ECO:0000313" key="4">
    <source>
        <dbReference type="EMBL" id="NJJ04785.1"/>
    </source>
</evidence>
<comment type="cofactor">
    <cofactor evidence="2">
        <name>Mn(2+)</name>
        <dbReference type="ChEBI" id="CHEBI:29035"/>
    </cofactor>
    <text evidence="2">The Mn(2+) ion enhances activity.</text>
</comment>
<dbReference type="InterPro" id="IPR011650">
    <property type="entry name" value="Peptidase_M20_dimer"/>
</dbReference>
<dbReference type="SUPFAM" id="SSF55031">
    <property type="entry name" value="Bacterial exopeptidase dimerisation domain"/>
    <property type="match status" value="1"/>
</dbReference>
<dbReference type="PANTHER" id="PTHR11014:SF63">
    <property type="entry name" value="METALLOPEPTIDASE, PUTATIVE (AFU_ORTHOLOGUE AFUA_6G09600)-RELATED"/>
    <property type="match status" value="1"/>
</dbReference>
<sequence>MADLPKLTGRLAGFEDTIDKTRDKREDLYKWFHRNPELSMQEFATSQRIEELLTAIGYTVTAVGKTGKVGVLENGEGPVVCFRADFDALPISEATGLEYSADPSLNRMHACGHDMHTTALLGAAEALAQHKDLWSGTFIALFQPGEETGAGAVDMAQAGLAEKIVKPDVVLGQHVGPWIDDYGVGALSGPVFSTCVQTKITIFGRGSHGSMPQHGIDPVVLAAKVIMSLQTIISRNIDPQEMGVVTVGAVHGGDSPNTIPDSVELKVSTRAFTQEISDKLNGDIKRIVQGECAIAGCDREPTFEVIGGAPVFSNHEEPTEKVMAVFREQFGKRAGNFGRLSGSEDFPTIAEAWGVPYFYWAVGSKKEMEGAPANHSPLFAPDLDPVLDHSTRTILAAVSPWLMP</sequence>
<dbReference type="EMBL" id="JAAUVV010000026">
    <property type="protein sequence ID" value="NJJ04785.1"/>
    <property type="molecule type" value="Genomic_DNA"/>
</dbReference>
<dbReference type="NCBIfam" id="TIGR01891">
    <property type="entry name" value="amidohydrolases"/>
    <property type="match status" value="1"/>
</dbReference>
<feature type="binding site" evidence="2">
    <location>
        <position position="113"/>
    </location>
    <ligand>
        <name>Mn(2+)</name>
        <dbReference type="ChEBI" id="CHEBI:29035"/>
        <label>2</label>
    </ligand>
</feature>
<accession>A0AAP6XPI7</accession>
<keyword evidence="1" id="KW-0378">Hydrolase</keyword>
<gene>
    <name evidence="4" type="ORF">HC138_10565</name>
</gene>
<dbReference type="RefSeq" id="WP_167617338.1">
    <property type="nucleotide sequence ID" value="NZ_JAAUVV010000026.1"/>
</dbReference>
<dbReference type="GO" id="GO:0019877">
    <property type="term" value="P:diaminopimelate biosynthetic process"/>
    <property type="evidence" value="ECO:0007669"/>
    <property type="project" value="UniProtKB-ARBA"/>
</dbReference>
<dbReference type="Gene3D" id="3.40.630.10">
    <property type="entry name" value="Zn peptidases"/>
    <property type="match status" value="1"/>
</dbReference>
<dbReference type="PANTHER" id="PTHR11014">
    <property type="entry name" value="PEPTIDASE M20 FAMILY MEMBER"/>
    <property type="match status" value="1"/>
</dbReference>
<dbReference type="Pfam" id="PF07687">
    <property type="entry name" value="M20_dimer"/>
    <property type="match status" value="1"/>
</dbReference>
<dbReference type="Gene3D" id="3.30.70.360">
    <property type="match status" value="1"/>
</dbReference>
<evidence type="ECO:0000259" key="3">
    <source>
        <dbReference type="Pfam" id="PF07687"/>
    </source>
</evidence>
<comment type="caution">
    <text evidence="4">The sequence shown here is derived from an EMBL/GenBank/DDBJ whole genome shotgun (WGS) entry which is preliminary data.</text>
</comment>
<dbReference type="Proteomes" id="UP000591626">
    <property type="component" value="Unassembled WGS sequence"/>
</dbReference>
<dbReference type="GO" id="GO:0046872">
    <property type="term" value="F:metal ion binding"/>
    <property type="evidence" value="ECO:0007669"/>
    <property type="project" value="UniProtKB-KW"/>
</dbReference>
<evidence type="ECO:0000256" key="1">
    <source>
        <dbReference type="ARBA" id="ARBA00022801"/>
    </source>
</evidence>
<feature type="binding site" evidence="2">
    <location>
        <position position="111"/>
    </location>
    <ligand>
        <name>Mn(2+)</name>
        <dbReference type="ChEBI" id="CHEBI:29035"/>
        <label>2</label>
    </ligand>
</feature>